<keyword evidence="4" id="KW-1185">Reference proteome</keyword>
<feature type="chain" id="PRO_5008530229" description="Rhodanese domain-containing protein" evidence="1">
    <location>
        <begin position="19"/>
        <end position="190"/>
    </location>
</feature>
<dbReference type="SMART" id="SM00450">
    <property type="entry name" value="RHOD"/>
    <property type="match status" value="1"/>
</dbReference>
<dbReference type="OrthoDB" id="9789585at2"/>
<organism evidence="3 4">
    <name type="scientific">Helicobacter enhydrae</name>
    <dbReference type="NCBI Taxonomy" id="222136"/>
    <lineage>
        <taxon>Bacteria</taxon>
        <taxon>Pseudomonadati</taxon>
        <taxon>Campylobacterota</taxon>
        <taxon>Epsilonproteobacteria</taxon>
        <taxon>Campylobacterales</taxon>
        <taxon>Helicobacteraceae</taxon>
        <taxon>Helicobacter</taxon>
    </lineage>
</organism>
<evidence type="ECO:0000259" key="2">
    <source>
        <dbReference type="PROSITE" id="PS50206"/>
    </source>
</evidence>
<gene>
    <name evidence="3" type="ORF">BBW65_03770</name>
</gene>
<dbReference type="KEGG" id="het:BBW65_03770"/>
<proteinExistence type="predicted"/>
<evidence type="ECO:0000313" key="3">
    <source>
        <dbReference type="EMBL" id="ANV97969.1"/>
    </source>
</evidence>
<evidence type="ECO:0000256" key="1">
    <source>
        <dbReference type="SAM" id="SignalP"/>
    </source>
</evidence>
<dbReference type="InterPro" id="IPR036873">
    <property type="entry name" value="Rhodanese-like_dom_sf"/>
</dbReference>
<dbReference type="Proteomes" id="UP000092884">
    <property type="component" value="Chromosome"/>
</dbReference>
<accession>A0A1B1U5D3</accession>
<dbReference type="Pfam" id="PF00581">
    <property type="entry name" value="Rhodanese"/>
    <property type="match status" value="1"/>
</dbReference>
<sequence>MKAIFSLVFLASLFIGYAQDQKSDDSLTQALSATLDKKTPPISQELQNKAQALIQSAQKDGFKWITAEKLHTLLQNHQVVVIDTSAVGQYLLGHLENAKTLEFAPYDHTAPTQWNSRDSQEVFLKKLGADKEAILVFYDEGKQITPTRATSACIWAHKLGYKHIYQLVGGLKAWKEANYPITQSKPHCCR</sequence>
<dbReference type="Gene3D" id="3.40.250.10">
    <property type="entry name" value="Rhodanese-like domain"/>
    <property type="match status" value="1"/>
</dbReference>
<dbReference type="SUPFAM" id="SSF52821">
    <property type="entry name" value="Rhodanese/Cell cycle control phosphatase"/>
    <property type="match status" value="1"/>
</dbReference>
<dbReference type="PROSITE" id="PS50206">
    <property type="entry name" value="RHODANESE_3"/>
    <property type="match status" value="1"/>
</dbReference>
<feature type="signal peptide" evidence="1">
    <location>
        <begin position="1"/>
        <end position="18"/>
    </location>
</feature>
<dbReference type="InterPro" id="IPR001763">
    <property type="entry name" value="Rhodanese-like_dom"/>
</dbReference>
<dbReference type="AlphaFoldDB" id="A0A1B1U5D3"/>
<evidence type="ECO:0000313" key="4">
    <source>
        <dbReference type="Proteomes" id="UP000092884"/>
    </source>
</evidence>
<reference evidence="4" key="1">
    <citation type="submission" date="2016-07" db="EMBL/GenBank/DDBJ databases">
        <authorList>
            <person name="Florea S."/>
            <person name="Webb J.S."/>
            <person name="Jaromczyk J."/>
            <person name="Schardl C.L."/>
        </authorList>
    </citation>
    <scope>NUCLEOTIDE SEQUENCE [LARGE SCALE GENOMIC DNA]</scope>
    <source>
        <strain evidence="4">MIT 01-6242</strain>
    </source>
</reference>
<dbReference type="EMBL" id="CP016503">
    <property type="protein sequence ID" value="ANV97969.1"/>
    <property type="molecule type" value="Genomic_DNA"/>
</dbReference>
<keyword evidence="1" id="KW-0732">Signal</keyword>
<feature type="domain" description="Rhodanese" evidence="2">
    <location>
        <begin position="75"/>
        <end position="183"/>
    </location>
</feature>
<name>A0A1B1U5D3_9HELI</name>
<dbReference type="STRING" id="222136.BBW65_03770"/>
<dbReference type="RefSeq" id="WP_066339931.1">
    <property type="nucleotide sequence ID" value="NZ_CP016503.1"/>
</dbReference>
<protein>
    <recommendedName>
        <fullName evidence="2">Rhodanese domain-containing protein</fullName>
    </recommendedName>
</protein>